<dbReference type="InterPro" id="IPR043971">
    <property type="entry name" value="FUZ/MON1/HPS1_longin_2"/>
</dbReference>
<feature type="compositionally biased region" description="Low complexity" evidence="1">
    <location>
        <begin position="504"/>
        <end position="520"/>
    </location>
</feature>
<gene>
    <name evidence="4" type="ORF">TM35_000011300</name>
</gene>
<feature type="compositionally biased region" description="Polar residues" evidence="1">
    <location>
        <begin position="392"/>
        <end position="409"/>
    </location>
</feature>
<dbReference type="PRINTS" id="PR01546">
    <property type="entry name" value="YEAST73DUF"/>
</dbReference>
<dbReference type="GeneID" id="39980591"/>
<feature type="region of interest" description="Disordered" evidence="1">
    <location>
        <begin position="46"/>
        <end position="92"/>
    </location>
</feature>
<dbReference type="InterPro" id="IPR004353">
    <property type="entry name" value="Mon1"/>
</dbReference>
<protein>
    <submittedName>
        <fullName evidence="4">Putative vacuolar fusion protein MON1 B-like</fullName>
    </submittedName>
</protein>
<sequence length="723" mass="81153">MDLSTVEENLNDSDDKSEEEEELGAATNMDLQLSVDRGLAVMETVAAETPEKVESRTGAEKSLPLVPQKETERTSSPLTSSSTQASQQLKSSMMTDDILRKHKKHVFILTSSGKPVFSRYGCENEFSDIFGVFQVLINMAQQRCNTGTTFQNQQEIGLRCLTAGDLCIYFHVEGEVYYVLVTRTGESPRSCMRQMRQLHLQLLSLLPNVGDILARCPSYDLRRLISSADVGVIQQLIRSNSHEECYLFRCLSAAPLSVARRRMLETLLARHHGSSFINEYNADKHVDTMSAASSSSSSSSVLAAKHHLFSFFLFRGRIVCAVGPANSDAFLHIDDALLLLNFVRCLAHSQEGEIWAPICLPRYNNTGYLWCYCTNMSVMARESRHARDRSASFDSTSHLATSQHEQQNPEVADVDANNSSHETPADYTKSEGLLLVYIAVNQGIFSFLAEQSYQIARRLIPVISLLEEELSRRENVPLSLVSANSRAAALQHQKMSQLMVMARQLKQQQEQGQQQQQQQQSEGFNVEDTIPPSFSTSTTDWNYTTSMSFIHEDGLQWFAVIFRGQRSGEGSARIVYSEPSSAMRFSAQERKRQLRLVVRRRDQLAHHSQLSEPLLLLHTEGVNILVMWPTPTLVASIMQQFCSTVSNSNNKSSSSYQVSEHNTTVPVTLNEAMSACNRVRELMLIFLPDVPKQQMLRCAMRVMIKLVACEAELSFQQVRGGGR</sequence>
<feature type="region of interest" description="Disordered" evidence="1">
    <location>
        <begin position="504"/>
        <end position="537"/>
    </location>
</feature>
<dbReference type="GO" id="GO:0006623">
    <property type="term" value="P:protein targeting to vacuole"/>
    <property type="evidence" value="ECO:0007669"/>
    <property type="project" value="InterPro"/>
</dbReference>
<dbReference type="VEuPathDB" id="TriTrypDB:TM35_000011300"/>
<name>A0A1X0P9E4_9TRYP</name>
<evidence type="ECO:0000259" key="2">
    <source>
        <dbReference type="Pfam" id="PF19036"/>
    </source>
</evidence>
<dbReference type="GO" id="GO:0016192">
    <property type="term" value="P:vesicle-mediated transport"/>
    <property type="evidence" value="ECO:0007669"/>
    <property type="project" value="InterPro"/>
</dbReference>
<dbReference type="Pfam" id="PF19036">
    <property type="entry name" value="Fuz_longin_1"/>
    <property type="match status" value="1"/>
</dbReference>
<organism evidence="4 5">
    <name type="scientific">Trypanosoma theileri</name>
    <dbReference type="NCBI Taxonomy" id="67003"/>
    <lineage>
        <taxon>Eukaryota</taxon>
        <taxon>Discoba</taxon>
        <taxon>Euglenozoa</taxon>
        <taxon>Kinetoplastea</taxon>
        <taxon>Metakinetoplastina</taxon>
        <taxon>Trypanosomatida</taxon>
        <taxon>Trypanosomatidae</taxon>
        <taxon>Trypanosoma</taxon>
    </lineage>
</organism>
<evidence type="ECO:0000256" key="1">
    <source>
        <dbReference type="SAM" id="MobiDB-lite"/>
    </source>
</evidence>
<dbReference type="InterPro" id="IPR043972">
    <property type="entry name" value="FUZ/MON1/HPS1_longin_1"/>
</dbReference>
<evidence type="ECO:0000313" key="4">
    <source>
        <dbReference type="EMBL" id="ORC93253.1"/>
    </source>
</evidence>
<dbReference type="RefSeq" id="XP_028887319.1">
    <property type="nucleotide sequence ID" value="XM_029020811.1"/>
</dbReference>
<keyword evidence="5" id="KW-1185">Reference proteome</keyword>
<dbReference type="PANTHER" id="PTHR13027">
    <property type="entry name" value="SAND PROTEIN-RELATED"/>
    <property type="match status" value="1"/>
</dbReference>
<accession>A0A1X0P9E4</accession>
<comment type="caution">
    <text evidence="4">The sequence shown here is derived from an EMBL/GenBank/DDBJ whole genome shotgun (WGS) entry which is preliminary data.</text>
</comment>
<dbReference type="OrthoDB" id="272411at2759"/>
<feature type="domain" description="FUZ/MON1/HPS1 first Longin" evidence="2">
    <location>
        <begin position="104"/>
        <end position="228"/>
    </location>
</feature>
<feature type="domain" description="FUZ/MON1/HPS1 second Longin" evidence="3">
    <location>
        <begin position="307"/>
        <end position="374"/>
    </location>
</feature>
<feature type="compositionally biased region" description="Acidic residues" evidence="1">
    <location>
        <begin position="9"/>
        <end position="23"/>
    </location>
</feature>
<dbReference type="PANTHER" id="PTHR13027:SF7">
    <property type="entry name" value="VACUOLAR FUSION PROTEIN MON1 HOMOLOG"/>
    <property type="match status" value="1"/>
</dbReference>
<dbReference type="Proteomes" id="UP000192257">
    <property type="component" value="Unassembled WGS sequence"/>
</dbReference>
<proteinExistence type="predicted"/>
<evidence type="ECO:0000313" key="5">
    <source>
        <dbReference type="Proteomes" id="UP000192257"/>
    </source>
</evidence>
<feature type="compositionally biased region" description="Basic and acidic residues" evidence="1">
    <location>
        <begin position="49"/>
        <end position="59"/>
    </location>
</feature>
<dbReference type="STRING" id="67003.A0A1X0P9E4"/>
<evidence type="ECO:0000259" key="3">
    <source>
        <dbReference type="Pfam" id="PF19037"/>
    </source>
</evidence>
<dbReference type="AlphaFoldDB" id="A0A1X0P9E4"/>
<dbReference type="Pfam" id="PF19037">
    <property type="entry name" value="Fuz_longin_2"/>
    <property type="match status" value="1"/>
</dbReference>
<dbReference type="EMBL" id="NBCO01000001">
    <property type="protein sequence ID" value="ORC93253.1"/>
    <property type="molecule type" value="Genomic_DNA"/>
</dbReference>
<feature type="region of interest" description="Disordered" evidence="1">
    <location>
        <begin position="1"/>
        <end position="31"/>
    </location>
</feature>
<reference evidence="4 5" key="1">
    <citation type="submission" date="2017-03" db="EMBL/GenBank/DDBJ databases">
        <title>An alternative strategy for trypanosome survival in the mammalian bloodstream revealed through genome and transcriptome analysis of the ubiquitous bovine parasite Trypanosoma (Megatrypanum) theileri.</title>
        <authorList>
            <person name="Kelly S."/>
            <person name="Ivens A."/>
            <person name="Mott A."/>
            <person name="O'Neill E."/>
            <person name="Emms D."/>
            <person name="Macleod O."/>
            <person name="Voorheis P."/>
            <person name="Matthews J."/>
            <person name="Matthews K."/>
            <person name="Carrington M."/>
        </authorList>
    </citation>
    <scope>NUCLEOTIDE SEQUENCE [LARGE SCALE GENOMIC DNA]</scope>
    <source>
        <strain evidence="4">Edinburgh</strain>
    </source>
</reference>
<feature type="region of interest" description="Disordered" evidence="1">
    <location>
        <begin position="392"/>
        <end position="425"/>
    </location>
</feature>
<feature type="compositionally biased region" description="Low complexity" evidence="1">
    <location>
        <begin position="74"/>
        <end position="92"/>
    </location>
</feature>